<protein>
    <recommendedName>
        <fullName evidence="4 5">Small ribosomal subunit protein bS21</fullName>
    </recommendedName>
</protein>
<evidence type="ECO:0000256" key="4">
    <source>
        <dbReference type="ARBA" id="ARBA00035135"/>
    </source>
</evidence>
<dbReference type="EMBL" id="AP011529">
    <property type="protein sequence ID" value="BAI79707.1"/>
    <property type="molecule type" value="Genomic_DNA"/>
</dbReference>
<accession>D3PAT4</accession>
<dbReference type="GO" id="GO:1990904">
    <property type="term" value="C:ribonucleoprotein complex"/>
    <property type="evidence" value="ECO:0007669"/>
    <property type="project" value="UniProtKB-KW"/>
</dbReference>
<dbReference type="GO" id="GO:0005840">
    <property type="term" value="C:ribosome"/>
    <property type="evidence" value="ECO:0007669"/>
    <property type="project" value="UniProtKB-KW"/>
</dbReference>
<keyword evidence="8" id="KW-1185">Reference proteome</keyword>
<dbReference type="GO" id="GO:0003735">
    <property type="term" value="F:structural constituent of ribosome"/>
    <property type="evidence" value="ECO:0007669"/>
    <property type="project" value="InterPro"/>
</dbReference>
<dbReference type="InterPro" id="IPR038380">
    <property type="entry name" value="Ribosomal_bS21_sf"/>
</dbReference>
<proteinExistence type="inferred from homology"/>
<dbReference type="PRINTS" id="PR00976">
    <property type="entry name" value="RIBOSOMALS21"/>
</dbReference>
<dbReference type="InterPro" id="IPR001911">
    <property type="entry name" value="Ribosomal_bS21"/>
</dbReference>
<evidence type="ECO:0000256" key="6">
    <source>
        <dbReference type="RuleBase" id="RU000667"/>
    </source>
</evidence>
<evidence type="ECO:0000256" key="2">
    <source>
        <dbReference type="ARBA" id="ARBA00022980"/>
    </source>
</evidence>
<sequence length="75" mass="9144">MIPLAVNAIVKVDGDNIDYALKLLKKKVEREGLIREIKRHTYYEKPTEVRRKKLLKARRKQQKLVRKLKEKYKYY</sequence>
<dbReference type="RefSeq" id="WP_013006955.1">
    <property type="nucleotide sequence ID" value="NC_013939.1"/>
</dbReference>
<evidence type="ECO:0000313" key="7">
    <source>
        <dbReference type="EMBL" id="BAI79707.1"/>
    </source>
</evidence>
<name>D3PAT4_DEFDS</name>
<dbReference type="KEGG" id="ddf:DEFDS_0196"/>
<comment type="similarity">
    <text evidence="1 5 6">Belongs to the bacterial ribosomal protein bS21 family.</text>
</comment>
<dbReference type="HOGENOM" id="CLU_159258_0_2_0"/>
<dbReference type="Gene3D" id="1.20.5.1150">
    <property type="entry name" value="Ribosomal protein S8"/>
    <property type="match status" value="1"/>
</dbReference>
<dbReference type="NCBIfam" id="TIGR00030">
    <property type="entry name" value="S21p"/>
    <property type="match status" value="1"/>
</dbReference>
<dbReference type="HAMAP" id="MF_00358">
    <property type="entry name" value="Ribosomal_bS21"/>
    <property type="match status" value="1"/>
</dbReference>
<dbReference type="Pfam" id="PF01165">
    <property type="entry name" value="Ribosomal_S21"/>
    <property type="match status" value="1"/>
</dbReference>
<keyword evidence="3 5" id="KW-0687">Ribonucleoprotein</keyword>
<organism evidence="7 8">
    <name type="scientific">Deferribacter desulfuricans (strain DSM 14783 / JCM 11476 / NBRC 101012 / SSM1)</name>
    <dbReference type="NCBI Taxonomy" id="639282"/>
    <lineage>
        <taxon>Bacteria</taxon>
        <taxon>Pseudomonadati</taxon>
        <taxon>Deferribacterota</taxon>
        <taxon>Deferribacteres</taxon>
        <taxon>Deferribacterales</taxon>
        <taxon>Deferribacteraceae</taxon>
        <taxon>Deferribacter</taxon>
    </lineage>
</organism>
<reference evidence="7 8" key="1">
    <citation type="journal article" date="2010" name="DNA Res.">
        <title>Bacterial lifestyle in a deep-sea hydrothermal vent chimney revealed by the genome sequence of the thermophilic bacterium Deferribacter desulfuricans SSM1.</title>
        <authorList>
            <person name="Takaki Y."/>
            <person name="Shimamura S."/>
            <person name="Nakagawa S."/>
            <person name="Fukuhara Y."/>
            <person name="Horikawa H."/>
            <person name="Ankai A."/>
            <person name="Harada T."/>
            <person name="Hosoyama A."/>
            <person name="Oguchi A."/>
            <person name="Fukui S."/>
            <person name="Fujita N."/>
            <person name="Takami H."/>
            <person name="Takai K."/>
        </authorList>
    </citation>
    <scope>NUCLEOTIDE SEQUENCE [LARGE SCALE GENOMIC DNA]</scope>
    <source>
        <strain evidence="8">DSM 14783 / JCM 11476 / NBRC 101012 / SSM1</strain>
    </source>
</reference>
<dbReference type="GO" id="GO:0006412">
    <property type="term" value="P:translation"/>
    <property type="evidence" value="ECO:0007669"/>
    <property type="project" value="UniProtKB-UniRule"/>
</dbReference>
<evidence type="ECO:0000256" key="3">
    <source>
        <dbReference type="ARBA" id="ARBA00023274"/>
    </source>
</evidence>
<evidence type="ECO:0000313" key="8">
    <source>
        <dbReference type="Proteomes" id="UP000001520"/>
    </source>
</evidence>
<dbReference type="STRING" id="639282.DEFDS_0196"/>
<dbReference type="eggNOG" id="COG0828">
    <property type="taxonomic scope" value="Bacteria"/>
</dbReference>
<dbReference type="AlphaFoldDB" id="D3PAT4"/>
<keyword evidence="2 5" id="KW-0689">Ribosomal protein</keyword>
<evidence type="ECO:0000256" key="1">
    <source>
        <dbReference type="ARBA" id="ARBA00006640"/>
    </source>
</evidence>
<dbReference type="Proteomes" id="UP000001520">
    <property type="component" value="Chromosome"/>
</dbReference>
<evidence type="ECO:0000256" key="5">
    <source>
        <dbReference type="HAMAP-Rule" id="MF_00358"/>
    </source>
</evidence>
<gene>
    <name evidence="5 7" type="primary">rpsU</name>
    <name evidence="7" type="ordered locus">DEFDS_0196</name>
</gene>